<dbReference type="InterPro" id="IPR013342">
    <property type="entry name" value="Mandelate_racemase_C"/>
</dbReference>
<keyword evidence="3" id="KW-0413">Isomerase</keyword>
<comment type="similarity">
    <text evidence="1">Belongs to the mandelate racemase/muconate lactonizing enzyme family.</text>
</comment>
<dbReference type="GO" id="GO:0009063">
    <property type="term" value="P:amino acid catabolic process"/>
    <property type="evidence" value="ECO:0007669"/>
    <property type="project" value="InterPro"/>
</dbReference>
<dbReference type="Pfam" id="PF02746">
    <property type="entry name" value="MR_MLE_N"/>
    <property type="match status" value="1"/>
</dbReference>
<sequence>MNLDWRVYPLPLAEPLRISRSTMARRDAVAVRLTHDGVTGHGEVVTSVYQRLDLSRIGALLTALRPRVTGYADPEALRADLPALAADLSDAPGVLGALDAAVHDLVGRRAGISVQRLVDAPARATAATAYTIGLGPPAAAAATARRLVAAGFTVLKIKAGAGNDVARVAAVRAAAPAARLLLDPNGAWTAERAVRLLDAVAACDVDAVEQPVPPGDPDALAWIGARVAVPVVADEDVATAADVHRLAGAVTGINVKLAKCGGVAAARRLIDTAAGYGMDVMLGCLVASTLGIAPALHLAGHARWVDLDGHLLLADDPWTGIGGADGTLRTPGGPGLGVRPTVADPAAHPALAAQPEVPQ</sequence>
<dbReference type="AlphaFoldDB" id="A0A7D6C405"/>
<dbReference type="InterPro" id="IPR013341">
    <property type="entry name" value="Mandelate_racemase_N_dom"/>
</dbReference>
<dbReference type="PANTHER" id="PTHR48073:SF2">
    <property type="entry name" value="O-SUCCINYLBENZOATE SYNTHASE"/>
    <property type="match status" value="1"/>
</dbReference>
<feature type="region of interest" description="Disordered" evidence="4">
    <location>
        <begin position="330"/>
        <end position="359"/>
    </location>
</feature>
<dbReference type="PROSITE" id="PS00909">
    <property type="entry name" value="MR_MLE_2"/>
    <property type="match status" value="1"/>
</dbReference>
<evidence type="ECO:0000313" key="6">
    <source>
        <dbReference type="EMBL" id="QLJ96386.1"/>
    </source>
</evidence>
<dbReference type="SFLD" id="SFLDS00001">
    <property type="entry name" value="Enolase"/>
    <property type="match status" value="1"/>
</dbReference>
<dbReference type="InterPro" id="IPR029065">
    <property type="entry name" value="Enolase_C-like"/>
</dbReference>
<protein>
    <submittedName>
        <fullName evidence="6">Dipeptide epimerase</fullName>
    </submittedName>
</protein>
<name>A0A7D6C405_9ACTN</name>
<dbReference type="Pfam" id="PF13378">
    <property type="entry name" value="MR_MLE_C"/>
    <property type="match status" value="1"/>
</dbReference>
<gene>
    <name evidence="6" type="ORF">HZU44_15530</name>
</gene>
<feature type="domain" description="Mandelate racemase/muconate lactonizing enzyme C-terminal" evidence="5">
    <location>
        <begin position="137"/>
        <end position="230"/>
    </location>
</feature>
<dbReference type="EMBL" id="CP058905">
    <property type="protein sequence ID" value="QLJ96386.1"/>
    <property type="molecule type" value="Genomic_DNA"/>
</dbReference>
<keyword evidence="2" id="KW-0479">Metal-binding</keyword>
<evidence type="ECO:0000256" key="2">
    <source>
        <dbReference type="ARBA" id="ARBA00022723"/>
    </source>
</evidence>
<dbReference type="InterPro" id="IPR018110">
    <property type="entry name" value="Mandel_Rmase/mucon_lact_enz_CS"/>
</dbReference>
<dbReference type="InterPro" id="IPR036849">
    <property type="entry name" value="Enolase-like_C_sf"/>
</dbReference>
<dbReference type="SMART" id="SM00922">
    <property type="entry name" value="MR_MLE"/>
    <property type="match status" value="1"/>
</dbReference>
<evidence type="ECO:0000259" key="5">
    <source>
        <dbReference type="SMART" id="SM00922"/>
    </source>
</evidence>
<proteinExistence type="inferred from homology"/>
<dbReference type="InterPro" id="IPR029017">
    <property type="entry name" value="Enolase-like_N"/>
</dbReference>
<accession>A0A7D6C405</accession>
<dbReference type="PANTHER" id="PTHR48073">
    <property type="entry name" value="O-SUCCINYLBENZOATE SYNTHASE-RELATED"/>
    <property type="match status" value="1"/>
</dbReference>
<dbReference type="SUPFAM" id="SSF54826">
    <property type="entry name" value="Enolase N-terminal domain-like"/>
    <property type="match status" value="1"/>
</dbReference>
<dbReference type="SUPFAM" id="SSF51604">
    <property type="entry name" value="Enolase C-terminal domain-like"/>
    <property type="match status" value="1"/>
</dbReference>
<organism evidence="6">
    <name type="scientific">Micromonospora carbonacea</name>
    <dbReference type="NCBI Taxonomy" id="47853"/>
    <lineage>
        <taxon>Bacteria</taxon>
        <taxon>Bacillati</taxon>
        <taxon>Actinomycetota</taxon>
        <taxon>Actinomycetes</taxon>
        <taxon>Micromonosporales</taxon>
        <taxon>Micromonosporaceae</taxon>
        <taxon>Micromonospora</taxon>
    </lineage>
</organism>
<dbReference type="Gene3D" id="3.20.20.120">
    <property type="entry name" value="Enolase-like C-terminal domain"/>
    <property type="match status" value="1"/>
</dbReference>
<dbReference type="SFLD" id="SFLDG00180">
    <property type="entry name" value="muconate_cycloisomerase"/>
    <property type="match status" value="1"/>
</dbReference>
<dbReference type="GO" id="GO:0046872">
    <property type="term" value="F:metal ion binding"/>
    <property type="evidence" value="ECO:0007669"/>
    <property type="project" value="UniProtKB-KW"/>
</dbReference>
<evidence type="ECO:0000256" key="1">
    <source>
        <dbReference type="ARBA" id="ARBA00008031"/>
    </source>
</evidence>
<evidence type="ECO:0000256" key="4">
    <source>
        <dbReference type="SAM" id="MobiDB-lite"/>
    </source>
</evidence>
<evidence type="ECO:0000256" key="3">
    <source>
        <dbReference type="ARBA" id="ARBA00023235"/>
    </source>
</evidence>
<reference evidence="6" key="1">
    <citation type="submission" date="2020-08" db="EMBL/GenBank/DDBJ databases">
        <title>A bifunctional nitrone conjugated secondary metabolite targeting the ribosome.</title>
        <authorList>
            <person name="Limbrick E.M."/>
            <person name="Graf M."/>
            <person name="Derewacz D.K."/>
            <person name="Nguyen F."/>
            <person name="Spraggins J.M."/>
            <person name="Wieland M."/>
            <person name="Ynigez-Gutierrez A.E."/>
            <person name="Reisman B.J."/>
            <person name="Zinshteyn B."/>
            <person name="McCulloch K."/>
            <person name="Iverson T.M."/>
            <person name="Green R."/>
            <person name="Wilson D.N."/>
            <person name="Bachmann B.O."/>
        </authorList>
    </citation>
    <scope>NUCLEOTIDE SEQUENCE</scope>
    <source>
        <strain evidence="6">Africana</strain>
    </source>
</reference>
<dbReference type="GO" id="GO:0016854">
    <property type="term" value="F:racemase and epimerase activity"/>
    <property type="evidence" value="ECO:0007669"/>
    <property type="project" value="UniProtKB-ARBA"/>
</dbReference>
<dbReference type="Gene3D" id="3.30.390.10">
    <property type="entry name" value="Enolase-like, N-terminal domain"/>
    <property type="match status" value="1"/>
</dbReference>